<sequence length="267" mass="29859">MGVDSDSSGSKSQHLAFEEGKLIGGAGWWWRWAIACPMQRRFLVWSSVSAPTGTSDLRLLTDKLQPAKLAITYGVRIILRAFSIRYSIYPDPRSAGYTAVAAYNRHVVDGSPQKLHSRRRFLHTQHPYLRVRREVPKERPPCPAGIFLASRQDRPAATNTGQRQLLFTPRQAPPRAEGWTLNRRLTGWAKDQLSSSQVVYLKLDGDVANTAASICRLWLLSRVVASILVPAPVTCLSLQSHRSDLEPDGRASWRRDEPGAGPRARDI</sequence>
<protein>
    <recommendedName>
        <fullName evidence="4">Reverse transcriptase zinc-binding domain-containing protein</fullName>
    </recommendedName>
</protein>
<evidence type="ECO:0000313" key="2">
    <source>
        <dbReference type="EMBL" id="KAK4454971.1"/>
    </source>
</evidence>
<evidence type="ECO:0000313" key="3">
    <source>
        <dbReference type="Proteomes" id="UP001321760"/>
    </source>
</evidence>
<keyword evidence="3" id="KW-1185">Reference proteome</keyword>
<name>A0AAV9H7D6_9PEZI</name>
<dbReference type="Proteomes" id="UP001321760">
    <property type="component" value="Unassembled WGS sequence"/>
</dbReference>
<reference evidence="2" key="2">
    <citation type="submission" date="2023-05" db="EMBL/GenBank/DDBJ databases">
        <authorList>
            <consortium name="Lawrence Berkeley National Laboratory"/>
            <person name="Steindorff A."/>
            <person name="Hensen N."/>
            <person name="Bonometti L."/>
            <person name="Westerberg I."/>
            <person name="Brannstrom I.O."/>
            <person name="Guillou S."/>
            <person name="Cros-Aarteil S."/>
            <person name="Calhoun S."/>
            <person name="Haridas S."/>
            <person name="Kuo A."/>
            <person name="Mondo S."/>
            <person name="Pangilinan J."/>
            <person name="Riley R."/>
            <person name="Labutti K."/>
            <person name="Andreopoulos B."/>
            <person name="Lipzen A."/>
            <person name="Chen C."/>
            <person name="Yanf M."/>
            <person name="Daum C."/>
            <person name="Ng V."/>
            <person name="Clum A."/>
            <person name="Ohm R."/>
            <person name="Martin F."/>
            <person name="Silar P."/>
            <person name="Natvig D."/>
            <person name="Lalanne C."/>
            <person name="Gautier V."/>
            <person name="Ament-Velasquez S.L."/>
            <person name="Kruys A."/>
            <person name="Hutchinson M.I."/>
            <person name="Powell A.J."/>
            <person name="Barry K."/>
            <person name="Miller A.N."/>
            <person name="Grigoriev I.V."/>
            <person name="Debuchy R."/>
            <person name="Gladieux P."/>
            <person name="Thoren M.H."/>
            <person name="Johannesson H."/>
        </authorList>
    </citation>
    <scope>NUCLEOTIDE SEQUENCE</scope>
    <source>
        <strain evidence="2">PSN243</strain>
    </source>
</reference>
<evidence type="ECO:0000256" key="1">
    <source>
        <dbReference type="SAM" id="MobiDB-lite"/>
    </source>
</evidence>
<evidence type="ECO:0008006" key="4">
    <source>
        <dbReference type="Google" id="ProtNLM"/>
    </source>
</evidence>
<comment type="caution">
    <text evidence="2">The sequence shown here is derived from an EMBL/GenBank/DDBJ whole genome shotgun (WGS) entry which is preliminary data.</text>
</comment>
<organism evidence="2 3">
    <name type="scientific">Podospora aff. communis PSN243</name>
    <dbReference type="NCBI Taxonomy" id="3040156"/>
    <lineage>
        <taxon>Eukaryota</taxon>
        <taxon>Fungi</taxon>
        <taxon>Dikarya</taxon>
        <taxon>Ascomycota</taxon>
        <taxon>Pezizomycotina</taxon>
        <taxon>Sordariomycetes</taxon>
        <taxon>Sordariomycetidae</taxon>
        <taxon>Sordariales</taxon>
        <taxon>Podosporaceae</taxon>
        <taxon>Podospora</taxon>
    </lineage>
</organism>
<feature type="region of interest" description="Disordered" evidence="1">
    <location>
        <begin position="243"/>
        <end position="267"/>
    </location>
</feature>
<proteinExistence type="predicted"/>
<accession>A0AAV9H7D6</accession>
<gene>
    <name evidence="2" type="ORF">QBC34DRAFT_104576</name>
</gene>
<dbReference type="EMBL" id="MU865915">
    <property type="protein sequence ID" value="KAK4454971.1"/>
    <property type="molecule type" value="Genomic_DNA"/>
</dbReference>
<dbReference type="AlphaFoldDB" id="A0AAV9H7D6"/>
<reference evidence="2" key="1">
    <citation type="journal article" date="2023" name="Mol. Phylogenet. Evol.">
        <title>Genome-scale phylogeny and comparative genomics of the fungal order Sordariales.</title>
        <authorList>
            <person name="Hensen N."/>
            <person name="Bonometti L."/>
            <person name="Westerberg I."/>
            <person name="Brannstrom I.O."/>
            <person name="Guillou S."/>
            <person name="Cros-Aarteil S."/>
            <person name="Calhoun S."/>
            <person name="Haridas S."/>
            <person name="Kuo A."/>
            <person name="Mondo S."/>
            <person name="Pangilinan J."/>
            <person name="Riley R."/>
            <person name="LaButti K."/>
            <person name="Andreopoulos B."/>
            <person name="Lipzen A."/>
            <person name="Chen C."/>
            <person name="Yan M."/>
            <person name="Daum C."/>
            <person name="Ng V."/>
            <person name="Clum A."/>
            <person name="Steindorff A."/>
            <person name="Ohm R.A."/>
            <person name="Martin F."/>
            <person name="Silar P."/>
            <person name="Natvig D.O."/>
            <person name="Lalanne C."/>
            <person name="Gautier V."/>
            <person name="Ament-Velasquez S.L."/>
            <person name="Kruys A."/>
            <person name="Hutchinson M.I."/>
            <person name="Powell A.J."/>
            <person name="Barry K."/>
            <person name="Miller A.N."/>
            <person name="Grigoriev I.V."/>
            <person name="Debuchy R."/>
            <person name="Gladieux P."/>
            <person name="Hiltunen Thoren M."/>
            <person name="Johannesson H."/>
        </authorList>
    </citation>
    <scope>NUCLEOTIDE SEQUENCE</scope>
    <source>
        <strain evidence="2">PSN243</strain>
    </source>
</reference>